<proteinExistence type="predicted"/>
<accession>A0ABM0NMX3</accession>
<reference evidence="2" key="1">
    <citation type="journal article" date="2012" name="Nat. Commun.">
        <title>The genome of Prunus mume.</title>
        <authorList>
            <person name="Zhang Q."/>
            <person name="Chen W."/>
            <person name="Sun L."/>
            <person name="Zhao F."/>
            <person name="Huang B."/>
            <person name="Yang W."/>
            <person name="Tao Y."/>
            <person name="Wang J."/>
            <person name="Yuan Z."/>
            <person name="Fan G."/>
            <person name="Xing Z."/>
            <person name="Han C."/>
            <person name="Pan H."/>
            <person name="Zhong X."/>
            <person name="Shi W."/>
            <person name="Liang X."/>
            <person name="Du D."/>
            <person name="Sun F."/>
            <person name="Xu Z."/>
            <person name="Hao R."/>
            <person name="Lv T."/>
            <person name="Lv Y."/>
            <person name="Zheng Z."/>
            <person name="Sun M."/>
            <person name="Luo L."/>
            <person name="Cai M."/>
            <person name="Gao Y."/>
            <person name="Wang J."/>
            <person name="Yin Y."/>
            <person name="Xu X."/>
            <person name="Cheng T."/>
            <person name="Wang J."/>
        </authorList>
    </citation>
    <scope>NUCLEOTIDE SEQUENCE [LARGE SCALE GENOMIC DNA]</scope>
</reference>
<keyword evidence="2" id="KW-1185">Reference proteome</keyword>
<dbReference type="GeneID" id="103326709"/>
<reference evidence="3" key="2">
    <citation type="submission" date="2025-08" db="UniProtKB">
        <authorList>
            <consortium name="RefSeq"/>
        </authorList>
    </citation>
    <scope>IDENTIFICATION</scope>
</reference>
<dbReference type="Proteomes" id="UP000694861">
    <property type="component" value="Linkage group LG3"/>
</dbReference>
<dbReference type="PANTHER" id="PTHR35708">
    <property type="entry name" value="GB|AAD25831.1"/>
    <property type="match status" value="1"/>
</dbReference>
<dbReference type="PANTHER" id="PTHR35708:SF3">
    <property type="entry name" value="GB|AAD25831.1"/>
    <property type="match status" value="1"/>
</dbReference>
<keyword evidence="1" id="KW-0812">Transmembrane</keyword>
<sequence>MDMDEMAKSEVLNSSLCFSRPSLLFAVLIPSLLCIAVLIPSLGFICFPSFEFFPLLLTISILILSTIFVLTNTNKKVILDEKPVGNLLCGQENLLHDGEGIRGQLVQEVEDQNEVGHELLPTVETVTQTAQQSENVTNYDYQVEHSDVPSESDEQSVPSENFELNWMCCNNLGPKVEISDGCSVSDDDDDDSLIEINLPASEPKEKLQSNLPDSIFRQQGLREHLADINEVNEEDNLIEIDISMGSIKCPRFEIEA</sequence>
<keyword evidence="1" id="KW-0472">Membrane</keyword>
<name>A0ABM0NMX3_PRUMU</name>
<dbReference type="RefSeq" id="XP_008227170.1">
    <property type="nucleotide sequence ID" value="XM_008228948.2"/>
</dbReference>
<keyword evidence="1" id="KW-1133">Transmembrane helix</keyword>
<feature type="transmembrane region" description="Helical" evidence="1">
    <location>
        <begin position="52"/>
        <end position="70"/>
    </location>
</feature>
<protein>
    <submittedName>
        <fullName evidence="3">Uncharacterized protein LOC103326709</fullName>
    </submittedName>
</protein>
<evidence type="ECO:0000256" key="1">
    <source>
        <dbReference type="SAM" id="Phobius"/>
    </source>
</evidence>
<gene>
    <name evidence="3" type="primary">LOC103326709</name>
</gene>
<evidence type="ECO:0000313" key="2">
    <source>
        <dbReference type="Proteomes" id="UP000694861"/>
    </source>
</evidence>
<organism evidence="2 3">
    <name type="scientific">Prunus mume</name>
    <name type="common">Japanese apricot</name>
    <name type="synonym">Armeniaca mume</name>
    <dbReference type="NCBI Taxonomy" id="102107"/>
    <lineage>
        <taxon>Eukaryota</taxon>
        <taxon>Viridiplantae</taxon>
        <taxon>Streptophyta</taxon>
        <taxon>Embryophyta</taxon>
        <taxon>Tracheophyta</taxon>
        <taxon>Spermatophyta</taxon>
        <taxon>Magnoliopsida</taxon>
        <taxon>eudicotyledons</taxon>
        <taxon>Gunneridae</taxon>
        <taxon>Pentapetalae</taxon>
        <taxon>rosids</taxon>
        <taxon>fabids</taxon>
        <taxon>Rosales</taxon>
        <taxon>Rosaceae</taxon>
        <taxon>Amygdaloideae</taxon>
        <taxon>Amygdaleae</taxon>
        <taxon>Prunus</taxon>
    </lineage>
</organism>
<feature type="transmembrane region" description="Helical" evidence="1">
    <location>
        <begin position="21"/>
        <end position="40"/>
    </location>
</feature>
<evidence type="ECO:0000313" key="3">
    <source>
        <dbReference type="RefSeq" id="XP_008227170.1"/>
    </source>
</evidence>